<feature type="transmembrane region" description="Helical" evidence="1">
    <location>
        <begin position="153"/>
        <end position="169"/>
    </location>
</feature>
<evidence type="ECO:0000256" key="1">
    <source>
        <dbReference type="SAM" id="Phobius"/>
    </source>
</evidence>
<evidence type="ECO:0000313" key="2">
    <source>
        <dbReference type="EMBL" id="CAB1275713.1"/>
    </source>
</evidence>
<dbReference type="RefSeq" id="WP_232085988.1">
    <property type="nucleotide sequence ID" value="NZ_LR778175.1"/>
</dbReference>
<feature type="transmembrane region" description="Helical" evidence="1">
    <location>
        <begin position="78"/>
        <end position="96"/>
    </location>
</feature>
<feature type="transmembrane region" description="Helical" evidence="1">
    <location>
        <begin position="103"/>
        <end position="123"/>
    </location>
</feature>
<gene>
    <name evidence="2" type="ORF">NSCAC_0804</name>
</gene>
<keyword evidence="1" id="KW-1133">Transmembrane helix</keyword>
<keyword evidence="1" id="KW-0472">Membrane</keyword>
<feature type="transmembrane region" description="Helical" evidence="1">
    <location>
        <begin position="129"/>
        <end position="146"/>
    </location>
</feature>
<feature type="transmembrane region" description="Helical" evidence="1">
    <location>
        <begin position="175"/>
        <end position="192"/>
    </location>
</feature>
<proteinExistence type="predicted"/>
<keyword evidence="3" id="KW-1185">Reference proteome</keyword>
<feature type="transmembrane region" description="Helical" evidence="1">
    <location>
        <begin position="383"/>
        <end position="408"/>
    </location>
</feature>
<dbReference type="EMBL" id="LR778175">
    <property type="protein sequence ID" value="CAB1275713.1"/>
    <property type="molecule type" value="Genomic_DNA"/>
</dbReference>
<dbReference type="KEGG" id="ntg:NSCAC_0804"/>
<feature type="transmembrane region" description="Helical" evidence="1">
    <location>
        <begin position="356"/>
        <end position="376"/>
    </location>
</feature>
<accession>A0A7G1Q9L2</accession>
<name>A0A7G1Q9L2_9GAMM</name>
<dbReference type="AlphaFoldDB" id="A0A7G1Q9L2"/>
<evidence type="ECO:0000313" key="3">
    <source>
        <dbReference type="Proteomes" id="UP000516072"/>
    </source>
</evidence>
<keyword evidence="1" id="KW-0812">Transmembrane</keyword>
<sequence length="449" mass="50986">MGYANNYDFTRQSSCIGIWQFYPDKFKTESNRLYSVNTLIFDGDQRKQTCLKSIDNVFPWITTIFHTIGDRIDFREVSFYKVTFLLILLSSLLFIIKDGINRLIIAWLFFLVFSDLSNLLYINTLYTDFSVILGLFFALFSIIYLISVKKKEISLSLILLTLGSLIWLGLSKQQYMPLAVILGLIGNVTLFLKGYKKSCIGILLLSLILPLAYNQLNQPNSENMKSINLVNKTDTFLQTVLAAATNKKQVLAKLGLPQSCLEGVGVSWYGIEDPSHHPCSEVEYLNRFQIIGLFITDPKIFFIPMSKGIAGTYPYYPTYLGHLEFKDHNFQYTNKYGLLKTSSFSYVFSQAVPKQLLSLFTLFLMIASLTVCVLLVKSTAQNSYLTLLISMNSLGSFVMFYSVFSSVFGDGYIDLQKHGVGFLLGMAFNLTGLIFLLPYINDRKILLSR</sequence>
<organism evidence="2 3">
    <name type="scientific">Candidatus Nitrosacidococcus tergens</name>
    <dbReference type="NCBI Taxonomy" id="553981"/>
    <lineage>
        <taxon>Bacteria</taxon>
        <taxon>Pseudomonadati</taxon>
        <taxon>Pseudomonadota</taxon>
        <taxon>Gammaproteobacteria</taxon>
        <taxon>Chromatiales</taxon>
        <taxon>Chromatiaceae</taxon>
        <taxon>Candidatus Nitrosacidococcus</taxon>
    </lineage>
</organism>
<reference evidence="2 3" key="1">
    <citation type="submission" date="2020-03" db="EMBL/GenBank/DDBJ databases">
        <authorList>
            <person name="Picone N."/>
        </authorList>
    </citation>
    <scope>NUCLEOTIDE SEQUENCE [LARGE SCALE GENOMIC DNA]</scope>
    <source>
        <strain evidence="2">NSCAC1</strain>
    </source>
</reference>
<feature type="transmembrane region" description="Helical" evidence="1">
    <location>
        <begin position="420"/>
        <end position="440"/>
    </location>
</feature>
<protein>
    <submittedName>
        <fullName evidence="2">Putative membrane protein</fullName>
    </submittedName>
</protein>
<feature type="transmembrane region" description="Helical" evidence="1">
    <location>
        <begin position="199"/>
        <end position="216"/>
    </location>
</feature>
<dbReference type="Proteomes" id="UP000516072">
    <property type="component" value="Chromosome"/>
</dbReference>